<reference evidence="5 6" key="1">
    <citation type="submission" date="2017-10" db="EMBL/GenBank/DDBJ databases">
        <title>Whole genome sequencing of members of genus Pseudoxanthomonas.</title>
        <authorList>
            <person name="Kumar S."/>
            <person name="Bansal K."/>
            <person name="Kaur A."/>
            <person name="Patil P."/>
            <person name="Sharma S."/>
            <person name="Patil P.B."/>
        </authorList>
    </citation>
    <scope>NUCLEOTIDE SEQUENCE [LARGE SCALE GENOMIC DNA]</scope>
    <source>
        <strain evidence="5 6">DSM 17109</strain>
    </source>
</reference>
<dbReference type="InterPro" id="IPR011990">
    <property type="entry name" value="TPR-like_helical_dom_sf"/>
</dbReference>
<keyword evidence="4" id="KW-0812">Transmembrane</keyword>
<evidence type="ECO:0000256" key="2">
    <source>
        <dbReference type="ARBA" id="ARBA00022803"/>
    </source>
</evidence>
<keyword evidence="4" id="KW-0472">Membrane</keyword>
<feature type="region of interest" description="Disordered" evidence="3">
    <location>
        <begin position="605"/>
        <end position="632"/>
    </location>
</feature>
<comment type="caution">
    <text evidence="5">The sequence shown here is derived from an EMBL/GenBank/DDBJ whole genome shotgun (WGS) entry which is preliminary data.</text>
</comment>
<feature type="transmembrane region" description="Helical" evidence="4">
    <location>
        <begin position="341"/>
        <end position="360"/>
    </location>
</feature>
<dbReference type="PANTHER" id="PTHR44227">
    <property type="match status" value="1"/>
</dbReference>
<organism evidence="5 6">
    <name type="scientific">Pseudoxanthomonas japonensis</name>
    <dbReference type="NCBI Taxonomy" id="69284"/>
    <lineage>
        <taxon>Bacteria</taxon>
        <taxon>Pseudomonadati</taxon>
        <taxon>Pseudomonadota</taxon>
        <taxon>Gammaproteobacteria</taxon>
        <taxon>Lysobacterales</taxon>
        <taxon>Lysobacteraceae</taxon>
        <taxon>Pseudoxanthomonas</taxon>
    </lineage>
</organism>
<evidence type="ECO:0008006" key="7">
    <source>
        <dbReference type="Google" id="ProtNLM"/>
    </source>
</evidence>
<dbReference type="PANTHER" id="PTHR44227:SF3">
    <property type="entry name" value="PROTEIN O-MANNOSYL-TRANSFERASE TMTC4"/>
    <property type="match status" value="1"/>
</dbReference>
<dbReference type="InterPro" id="IPR052346">
    <property type="entry name" value="O-mannosyl-transferase_TMTC"/>
</dbReference>
<feature type="transmembrane region" description="Helical" evidence="4">
    <location>
        <begin position="241"/>
        <end position="258"/>
    </location>
</feature>
<evidence type="ECO:0000313" key="6">
    <source>
        <dbReference type="Proteomes" id="UP000781710"/>
    </source>
</evidence>
<feature type="compositionally biased region" description="Low complexity" evidence="3">
    <location>
        <begin position="614"/>
        <end position="623"/>
    </location>
</feature>
<proteinExistence type="predicted"/>
<evidence type="ECO:0000313" key="5">
    <source>
        <dbReference type="EMBL" id="KAF1726512.1"/>
    </source>
</evidence>
<sequence length="632" mass="68633">MFPDGSKAHSTPVRFFLLASLLLAALSGMAFLPGLPGDFLFDDIPNIVNNRSIHLTELTPSAIVEVLATPQISGNLRVLPTLTFALDYWRAGGSADPATFKTTNIVIHVFTTFALAWFFRSLPPLAGVSSRRVAPIAVALSVAWAVHPLQVSAVLYAVQRLQTMGTLFLVLALCTYLQARAAQIRGQSGRTSLMVTVLLWALAMGCKEDSALLPVYALAMELTVLRFAAADASVARLWRSGYLIVVLAAAVAYVVWLYNVWQPAAYPGRDFNSLERLLTQPRVLCMYLWQIVVPLPQHMPFHYDWVQPSRRLLHPWTTLPAFALILALVATAWRLRVRQPLFALGVFLFFSAHFIASNAIGLELAYEHRNHFALIGAVLAIGSALAHLASRLPIRTAVQTGLCAALLLALGATTAVRAHSWRNALSLAQASAFAAPDSPRAWIDLCDTYFMVGGGVTERNPNLNLAISACASGADAAPDSLNNLALLVALKSLRGDVTPQDWQRLQQRLRVVPMTADNTRAPLILVHYATLGVPVDSAQMRSALATLDRRTTLGPRTLIFIGDALLNALDDPEHAVPYYLKAIAVLPPDSPFAWQLAAALRDRDHPELAGNVEQAAAARHQAAPGSHPESRP</sequence>
<feature type="transmembrane region" description="Helical" evidence="4">
    <location>
        <begin position="396"/>
        <end position="416"/>
    </location>
</feature>
<feature type="transmembrane region" description="Helical" evidence="4">
    <location>
        <begin position="372"/>
        <end position="390"/>
    </location>
</feature>
<dbReference type="EMBL" id="PDWW01000004">
    <property type="protein sequence ID" value="KAF1726512.1"/>
    <property type="molecule type" value="Genomic_DNA"/>
</dbReference>
<keyword evidence="4" id="KW-1133">Transmembrane helix</keyword>
<gene>
    <name evidence="5" type="ORF">CSC78_05315</name>
</gene>
<evidence type="ECO:0000256" key="3">
    <source>
        <dbReference type="SAM" id="MobiDB-lite"/>
    </source>
</evidence>
<keyword evidence="2" id="KW-0802">TPR repeat</keyword>
<dbReference type="Proteomes" id="UP000781710">
    <property type="component" value="Unassembled WGS sequence"/>
</dbReference>
<accession>A0ABQ6ZK42</accession>
<dbReference type="Gene3D" id="1.25.40.10">
    <property type="entry name" value="Tetratricopeptide repeat domain"/>
    <property type="match status" value="1"/>
</dbReference>
<evidence type="ECO:0000256" key="1">
    <source>
        <dbReference type="ARBA" id="ARBA00022737"/>
    </source>
</evidence>
<feature type="transmembrane region" description="Helical" evidence="4">
    <location>
        <begin position="316"/>
        <end position="335"/>
    </location>
</feature>
<protein>
    <recommendedName>
        <fullName evidence="7">Tetratricopeptide repeat protein</fullName>
    </recommendedName>
</protein>
<keyword evidence="1" id="KW-0677">Repeat</keyword>
<feature type="transmembrane region" description="Helical" evidence="4">
    <location>
        <begin position="105"/>
        <end position="122"/>
    </location>
</feature>
<keyword evidence="6" id="KW-1185">Reference proteome</keyword>
<feature type="transmembrane region" description="Helical" evidence="4">
    <location>
        <begin position="134"/>
        <end position="155"/>
    </location>
</feature>
<name>A0ABQ6ZK42_9GAMM</name>
<feature type="transmembrane region" description="Helical" evidence="4">
    <location>
        <begin position="161"/>
        <end position="177"/>
    </location>
</feature>
<evidence type="ECO:0000256" key="4">
    <source>
        <dbReference type="SAM" id="Phobius"/>
    </source>
</evidence>